<dbReference type="PIRSF" id="PIRSF011844">
    <property type="entry name" value="Suppressor_of_fused_protein"/>
    <property type="match status" value="1"/>
</dbReference>
<dbReference type="PANTHER" id="PTHR10928">
    <property type="entry name" value="SUPPRESSOR OF FUSED"/>
    <property type="match status" value="1"/>
</dbReference>
<evidence type="ECO:0000256" key="9">
    <source>
        <dbReference type="ARBA" id="ARBA00023242"/>
    </source>
</evidence>
<name>A0A6F9DTD6_9ASCI</name>
<evidence type="ECO:0000256" key="2">
    <source>
        <dbReference type="ARBA" id="ARBA00004496"/>
    </source>
</evidence>
<dbReference type="InterPro" id="IPR007768">
    <property type="entry name" value="Suppressor_of_fused"/>
</dbReference>
<dbReference type="Gene3D" id="3.30.1360.230">
    <property type="entry name" value="Sufu, C-terminal domain"/>
    <property type="match status" value="1"/>
</dbReference>
<evidence type="ECO:0000259" key="13">
    <source>
        <dbReference type="Pfam" id="PF12470"/>
    </source>
</evidence>
<sequence length="443" mass="49388">MVPPNPPPGLSAIYQACRQVYQDQQNPLQVTAVIKYWLGGPDPLDYVSMYYNKGDPDRNIPEHWHYITFGFSDLHGDGRVHPTGNSSGPSGFGFELTMRLKKESTDTGPPTWPAELLQALARYVFQSENALYSGDHVSWHAPLDNSDSRLQHMLMTDDPQLSMINTPTGFISFIQVVGVCSEELKAAQQWNGPGVMELFKSIPLAGGPWLVTDMRRGETIFDLHPSLQDKVDEGIQFSGSNLSGVSAKCTWLDSSESAIYAGNDDIHRPPVLSQEVSNQIKDAFLEGLVKAKTQRIAASELERHQQDNEGSHDFIYTQNLEAVHLKFNPEAASLLSLACKGRILHGRHFTFKSVNGDTAITFVATGVEGAFVNERNPYAARGSWLQVLISEHLARKLIHKLEELSTIESVQLPKEYKWLEEKLEITVHPDAVFDALLPMHFPP</sequence>
<dbReference type="InterPro" id="IPR016591">
    <property type="entry name" value="Suppressor_of_fused_euk"/>
</dbReference>
<evidence type="ECO:0000256" key="3">
    <source>
        <dbReference type="ARBA" id="ARBA00022473"/>
    </source>
</evidence>
<organism evidence="14">
    <name type="scientific">Phallusia mammillata</name>
    <dbReference type="NCBI Taxonomy" id="59560"/>
    <lineage>
        <taxon>Eukaryota</taxon>
        <taxon>Metazoa</taxon>
        <taxon>Chordata</taxon>
        <taxon>Tunicata</taxon>
        <taxon>Ascidiacea</taxon>
        <taxon>Phlebobranchia</taxon>
        <taxon>Ascidiidae</taxon>
        <taxon>Phallusia</taxon>
    </lineage>
</organism>
<dbReference type="SUPFAM" id="SSF103359">
    <property type="entry name" value="Suppressor of Fused, N-terminal domain"/>
    <property type="match status" value="1"/>
</dbReference>
<dbReference type="GO" id="GO:0005929">
    <property type="term" value="C:cilium"/>
    <property type="evidence" value="ECO:0007669"/>
    <property type="project" value="UniProtKB-ARBA"/>
</dbReference>
<feature type="domain" description="Suppressor of fused-like" evidence="12">
    <location>
        <begin position="40"/>
        <end position="216"/>
    </location>
</feature>
<dbReference type="GO" id="GO:0045879">
    <property type="term" value="P:negative regulation of smoothened signaling pathway"/>
    <property type="evidence" value="ECO:0007669"/>
    <property type="project" value="UniProtKB-ARBA"/>
</dbReference>
<evidence type="ECO:0000256" key="4">
    <source>
        <dbReference type="ARBA" id="ARBA00022490"/>
    </source>
</evidence>
<dbReference type="InterPro" id="IPR020941">
    <property type="entry name" value="SUFU-like_domain"/>
</dbReference>
<dbReference type="Pfam" id="PF05076">
    <property type="entry name" value="SUFU"/>
    <property type="match status" value="1"/>
</dbReference>
<dbReference type="InterPro" id="IPR024314">
    <property type="entry name" value="SUFU_C"/>
</dbReference>
<dbReference type="AlphaFoldDB" id="A0A6F9DTD6"/>
<dbReference type="EMBL" id="LR790830">
    <property type="protein sequence ID" value="CAB3266692.1"/>
    <property type="molecule type" value="mRNA"/>
</dbReference>
<evidence type="ECO:0000256" key="10">
    <source>
        <dbReference type="ARBA" id="ARBA00060754"/>
    </source>
</evidence>
<dbReference type="FunFam" id="3.30.1360.230:FF:000001">
    <property type="entry name" value="Suppressor of fused homolog"/>
    <property type="match status" value="1"/>
</dbReference>
<keyword evidence="6" id="KW-0597">Phosphoprotein</keyword>
<evidence type="ECO:0000256" key="7">
    <source>
        <dbReference type="ARBA" id="ARBA00022843"/>
    </source>
</evidence>
<evidence type="ECO:0000256" key="6">
    <source>
        <dbReference type="ARBA" id="ARBA00022553"/>
    </source>
</evidence>
<dbReference type="PANTHER" id="PTHR10928:SF2">
    <property type="entry name" value="SUPPRESSOR OF FUSED HOMOLOG"/>
    <property type="match status" value="1"/>
</dbReference>
<dbReference type="Pfam" id="PF12470">
    <property type="entry name" value="SUFU_C"/>
    <property type="match status" value="1"/>
</dbReference>
<evidence type="ECO:0000256" key="8">
    <source>
        <dbReference type="ARBA" id="ARBA00022990"/>
    </source>
</evidence>
<keyword evidence="3" id="KW-0217">Developmental protein</keyword>
<dbReference type="InterPro" id="IPR038489">
    <property type="entry name" value="SUFU_C_sf"/>
</dbReference>
<gene>
    <name evidence="14" type="primary">Sufu</name>
</gene>
<comment type="subcellular location">
    <subcellularLocation>
        <location evidence="2">Cytoplasm</location>
    </subcellularLocation>
    <subcellularLocation>
        <location evidence="1">Nucleus</location>
    </subcellularLocation>
</comment>
<reference evidence="14" key="1">
    <citation type="submission" date="2020-04" db="EMBL/GenBank/DDBJ databases">
        <authorList>
            <person name="Neveu A P."/>
        </authorList>
    </citation>
    <scope>NUCLEOTIDE SEQUENCE</scope>
    <source>
        <tissue evidence="14">Whole embryo</tissue>
    </source>
</reference>
<comment type="similarity">
    <text evidence="10">Belongs to the SUFU family.</text>
</comment>
<keyword evidence="7" id="KW-0832">Ubl conjugation</keyword>
<proteinExistence type="evidence at transcript level"/>
<evidence type="ECO:0000259" key="12">
    <source>
        <dbReference type="Pfam" id="PF05076"/>
    </source>
</evidence>
<dbReference type="GO" id="GO:0000122">
    <property type="term" value="P:negative regulation of transcription by RNA polymerase II"/>
    <property type="evidence" value="ECO:0007669"/>
    <property type="project" value="UniProtKB-ARBA"/>
</dbReference>
<keyword evidence="4" id="KW-0963">Cytoplasm</keyword>
<accession>A0A6F9DTD6</accession>
<evidence type="ECO:0000313" key="14">
    <source>
        <dbReference type="EMBL" id="CAB3266692.1"/>
    </source>
</evidence>
<dbReference type="GO" id="GO:0005829">
    <property type="term" value="C:cytosol"/>
    <property type="evidence" value="ECO:0007669"/>
    <property type="project" value="UniProtKB-ARBA"/>
</dbReference>
<keyword evidence="5" id="KW-1017">Isopeptide bond</keyword>
<protein>
    <recommendedName>
        <fullName evidence="11">Suppressor of fused homolog</fullName>
    </recommendedName>
</protein>
<evidence type="ECO:0000256" key="1">
    <source>
        <dbReference type="ARBA" id="ARBA00004123"/>
    </source>
</evidence>
<feature type="domain" description="Suppressor of fused C-terminal" evidence="13">
    <location>
        <begin position="230"/>
        <end position="427"/>
    </location>
</feature>
<evidence type="ECO:0000256" key="5">
    <source>
        <dbReference type="ARBA" id="ARBA00022499"/>
    </source>
</evidence>
<keyword evidence="9" id="KW-0539">Nucleus</keyword>
<dbReference type="InterPro" id="IPR037181">
    <property type="entry name" value="SUFU_N"/>
</dbReference>
<keyword evidence="8" id="KW-0007">Acetylation</keyword>
<dbReference type="GO" id="GO:0005634">
    <property type="term" value="C:nucleus"/>
    <property type="evidence" value="ECO:0007669"/>
    <property type="project" value="UniProtKB-SubCell"/>
</dbReference>
<dbReference type="GO" id="GO:0007165">
    <property type="term" value="P:signal transduction"/>
    <property type="evidence" value="ECO:0007669"/>
    <property type="project" value="UniProtKB-ARBA"/>
</dbReference>
<evidence type="ECO:0000256" key="11">
    <source>
        <dbReference type="ARBA" id="ARBA00071231"/>
    </source>
</evidence>